<dbReference type="GO" id="GO:0005840">
    <property type="term" value="C:ribosome"/>
    <property type="evidence" value="ECO:0007669"/>
    <property type="project" value="UniProtKB-KW"/>
</dbReference>
<sequence>MGHSHQSGSNPVARSSPPSSLCQFATKSLSILGKYAGHKATILKRFDDGTRDRAYGHCLVAGVAKYPSKVIRKDSAKKQAKKSRVKAFIKGSAEGNINLAKESDEKSDNFSPPPEPKAGESSEIVTDDSPINHQNRAQGLILNIPKPAIDGSIDDFVTTNMPPSPIPTPKRWVDEVIPDAPWVINQEFLDKHDID</sequence>
<evidence type="ECO:0000256" key="1">
    <source>
        <dbReference type="ARBA" id="ARBA00022980"/>
    </source>
</evidence>
<name>A0ABD3D7C9_9LAMI</name>
<keyword evidence="2" id="KW-0687">Ribonucleoprotein</keyword>
<dbReference type="CDD" id="cd06090">
    <property type="entry name" value="KOW_RPL27"/>
    <property type="match status" value="1"/>
</dbReference>
<dbReference type="EMBL" id="JAVIJP010000023">
    <property type="protein sequence ID" value="KAL3637872.1"/>
    <property type="molecule type" value="Genomic_DNA"/>
</dbReference>
<evidence type="ECO:0000256" key="3">
    <source>
        <dbReference type="SAM" id="MobiDB-lite"/>
    </source>
</evidence>
<dbReference type="Gene3D" id="3.40.50.620">
    <property type="entry name" value="HUPs"/>
    <property type="match status" value="1"/>
</dbReference>
<accession>A0ABD3D7C9</accession>
<dbReference type="InterPro" id="IPR041991">
    <property type="entry name" value="Ribosomal_eL27_KOW"/>
</dbReference>
<reference evidence="5" key="1">
    <citation type="journal article" date="2024" name="IScience">
        <title>Strigolactones Initiate the Formation of Haustorium-like Structures in Castilleja.</title>
        <authorList>
            <person name="Buerger M."/>
            <person name="Peterson D."/>
            <person name="Chory J."/>
        </authorList>
    </citation>
    <scope>NUCLEOTIDE SEQUENCE [LARGE SCALE GENOMIC DNA]</scope>
</reference>
<dbReference type="AlphaFoldDB" id="A0ABD3D7C9"/>
<dbReference type="InterPro" id="IPR038655">
    <property type="entry name" value="Ribosomal_eL27_sf"/>
</dbReference>
<dbReference type="Gene3D" id="2.30.30.770">
    <property type="match status" value="1"/>
</dbReference>
<evidence type="ECO:0000313" key="5">
    <source>
        <dbReference type="Proteomes" id="UP001632038"/>
    </source>
</evidence>
<evidence type="ECO:0000256" key="2">
    <source>
        <dbReference type="ARBA" id="ARBA00023274"/>
    </source>
</evidence>
<gene>
    <name evidence="4" type="ORF">CASFOL_018320</name>
</gene>
<keyword evidence="1" id="KW-0689">Ribosomal protein</keyword>
<feature type="region of interest" description="Disordered" evidence="3">
    <location>
        <begin position="96"/>
        <end position="130"/>
    </location>
</feature>
<dbReference type="InterPro" id="IPR001141">
    <property type="entry name" value="Ribosomal_eL27"/>
</dbReference>
<keyword evidence="5" id="KW-1185">Reference proteome</keyword>
<protein>
    <submittedName>
        <fullName evidence="4">Uncharacterized protein</fullName>
    </submittedName>
</protein>
<dbReference type="Proteomes" id="UP001632038">
    <property type="component" value="Unassembled WGS sequence"/>
</dbReference>
<comment type="caution">
    <text evidence="4">The sequence shown here is derived from an EMBL/GenBank/DDBJ whole genome shotgun (WGS) entry which is preliminary data.</text>
</comment>
<dbReference type="PANTHER" id="PTHR10497">
    <property type="entry name" value="60S RIBOSOMAL PROTEIN L27"/>
    <property type="match status" value="1"/>
</dbReference>
<organism evidence="4 5">
    <name type="scientific">Castilleja foliolosa</name>
    <dbReference type="NCBI Taxonomy" id="1961234"/>
    <lineage>
        <taxon>Eukaryota</taxon>
        <taxon>Viridiplantae</taxon>
        <taxon>Streptophyta</taxon>
        <taxon>Embryophyta</taxon>
        <taxon>Tracheophyta</taxon>
        <taxon>Spermatophyta</taxon>
        <taxon>Magnoliopsida</taxon>
        <taxon>eudicotyledons</taxon>
        <taxon>Gunneridae</taxon>
        <taxon>Pentapetalae</taxon>
        <taxon>asterids</taxon>
        <taxon>lamiids</taxon>
        <taxon>Lamiales</taxon>
        <taxon>Orobanchaceae</taxon>
        <taxon>Pedicularideae</taxon>
        <taxon>Castillejinae</taxon>
        <taxon>Castilleja</taxon>
    </lineage>
</organism>
<evidence type="ECO:0000313" key="4">
    <source>
        <dbReference type="EMBL" id="KAL3637872.1"/>
    </source>
</evidence>
<dbReference type="GO" id="GO:1990904">
    <property type="term" value="C:ribonucleoprotein complex"/>
    <property type="evidence" value="ECO:0007669"/>
    <property type="project" value="UniProtKB-KW"/>
</dbReference>
<proteinExistence type="predicted"/>
<dbReference type="InterPro" id="IPR014729">
    <property type="entry name" value="Rossmann-like_a/b/a_fold"/>
</dbReference>